<dbReference type="PANTHER" id="PTHR33336:SF3">
    <property type="entry name" value="ABM DOMAIN-CONTAINING PROTEIN"/>
    <property type="match status" value="1"/>
</dbReference>
<keyword evidence="3" id="KW-0503">Monooxygenase</keyword>
<reference evidence="3 4" key="1">
    <citation type="submission" date="2018-07" db="EMBL/GenBank/DDBJ databases">
        <title>Parabacteroides acidifaciens nov. sp., isolated from human feces.</title>
        <authorList>
            <person name="Wang Y.J."/>
        </authorList>
    </citation>
    <scope>NUCLEOTIDE SEQUENCE [LARGE SCALE GENOMIC DNA]</scope>
    <source>
        <strain evidence="3 4">426-9</strain>
    </source>
</reference>
<dbReference type="EMBL" id="JACRTI010000003">
    <property type="protein sequence ID" value="MBC8600533.1"/>
    <property type="molecule type" value="Genomic_DNA"/>
</dbReference>
<dbReference type="GO" id="GO:0004497">
    <property type="term" value="F:monooxygenase activity"/>
    <property type="evidence" value="ECO:0007669"/>
    <property type="project" value="UniProtKB-KW"/>
</dbReference>
<gene>
    <name evidence="3" type="ORF">DWU89_02270</name>
    <name evidence="2" type="ORF">H8784_02235</name>
</gene>
<name>A0A3D8HJJ4_9BACT</name>
<evidence type="ECO:0000259" key="1">
    <source>
        <dbReference type="PROSITE" id="PS51725"/>
    </source>
</evidence>
<evidence type="ECO:0000313" key="5">
    <source>
        <dbReference type="Proteomes" id="UP000629596"/>
    </source>
</evidence>
<reference evidence="2 5" key="2">
    <citation type="submission" date="2020-08" db="EMBL/GenBank/DDBJ databases">
        <title>Genome public.</title>
        <authorList>
            <person name="Liu C."/>
            <person name="Sun Q."/>
        </authorList>
    </citation>
    <scope>NUCLEOTIDE SEQUENCE [LARGE SCALE GENOMIC DNA]</scope>
    <source>
        <strain evidence="2 5">426_9</strain>
    </source>
</reference>
<dbReference type="Proteomes" id="UP000256321">
    <property type="component" value="Unassembled WGS sequence"/>
</dbReference>
<evidence type="ECO:0000313" key="3">
    <source>
        <dbReference type="EMBL" id="RDU50830.1"/>
    </source>
</evidence>
<dbReference type="Proteomes" id="UP000629596">
    <property type="component" value="Unassembled WGS sequence"/>
</dbReference>
<accession>A0A3D8HJJ4</accession>
<organism evidence="3 4">
    <name type="scientific">Parabacteroides acidifaciens</name>
    <dbReference type="NCBI Taxonomy" id="2290935"/>
    <lineage>
        <taxon>Bacteria</taxon>
        <taxon>Pseudomonadati</taxon>
        <taxon>Bacteroidota</taxon>
        <taxon>Bacteroidia</taxon>
        <taxon>Bacteroidales</taxon>
        <taxon>Tannerellaceae</taxon>
        <taxon>Parabacteroides</taxon>
    </lineage>
</organism>
<proteinExistence type="predicted"/>
<keyword evidence="5" id="KW-1185">Reference proteome</keyword>
<dbReference type="AlphaFoldDB" id="A0A3D8HJJ4"/>
<dbReference type="InterPro" id="IPR011008">
    <property type="entry name" value="Dimeric_a/b-barrel"/>
</dbReference>
<keyword evidence="3" id="KW-0560">Oxidoreductase</keyword>
<dbReference type="Pfam" id="PF03992">
    <property type="entry name" value="ABM"/>
    <property type="match status" value="1"/>
</dbReference>
<dbReference type="EMBL" id="QREV01000003">
    <property type="protein sequence ID" value="RDU50830.1"/>
    <property type="molecule type" value="Genomic_DNA"/>
</dbReference>
<evidence type="ECO:0000313" key="4">
    <source>
        <dbReference type="Proteomes" id="UP000256321"/>
    </source>
</evidence>
<dbReference type="InterPro" id="IPR050744">
    <property type="entry name" value="AI-2_Isomerase_LsrG"/>
</dbReference>
<comment type="caution">
    <text evidence="3">The sequence shown here is derived from an EMBL/GenBank/DDBJ whole genome shotgun (WGS) entry which is preliminary data.</text>
</comment>
<dbReference type="InterPro" id="IPR007138">
    <property type="entry name" value="ABM_dom"/>
</dbReference>
<evidence type="ECO:0000313" key="2">
    <source>
        <dbReference type="EMBL" id="MBC8600533.1"/>
    </source>
</evidence>
<feature type="domain" description="ABM" evidence="1">
    <location>
        <begin position="1"/>
        <end position="90"/>
    </location>
</feature>
<protein>
    <submittedName>
        <fullName evidence="3">Antibiotic biosynthesis monooxygenase</fullName>
    </submittedName>
</protein>
<dbReference type="PROSITE" id="PS51725">
    <property type="entry name" value="ABM"/>
    <property type="match status" value="1"/>
</dbReference>
<dbReference type="PANTHER" id="PTHR33336">
    <property type="entry name" value="QUINOL MONOOXYGENASE YGIN-RELATED"/>
    <property type="match status" value="1"/>
</dbReference>
<sequence length="102" mass="12246">MVHIAKITVDPLKLEEYKKILQEEMEASLRLEKDVHVLYAVWDKEYPNQFTILEVYKDKEAYDRHFNSPHLQKYFAETKEMVKKLEISEVFPLIEGIQMKCI</sequence>
<dbReference type="RefSeq" id="WP_115498052.1">
    <property type="nucleotide sequence ID" value="NZ_JACRTI010000003.1"/>
</dbReference>
<dbReference type="SUPFAM" id="SSF54909">
    <property type="entry name" value="Dimeric alpha+beta barrel"/>
    <property type="match status" value="1"/>
</dbReference>
<dbReference type="Gene3D" id="3.30.70.100">
    <property type="match status" value="1"/>
</dbReference>